<dbReference type="GO" id="GO:0015211">
    <property type="term" value="F:purine nucleoside transmembrane transporter activity"/>
    <property type="evidence" value="ECO:0007669"/>
    <property type="project" value="UniProtKB-UniRule"/>
</dbReference>
<dbReference type="GO" id="GO:0016020">
    <property type="term" value="C:membrane"/>
    <property type="evidence" value="ECO:0007669"/>
    <property type="project" value="UniProtKB-SubCell"/>
</dbReference>
<name>A0A835Q0E1_VANPL</name>
<evidence type="ECO:0000313" key="9">
    <source>
        <dbReference type="Proteomes" id="UP000639772"/>
    </source>
</evidence>
<dbReference type="Proteomes" id="UP000639772">
    <property type="component" value="Chromosome 11"/>
</dbReference>
<dbReference type="AlphaFoldDB" id="A0A835Q0E1"/>
<dbReference type="PANTHER" id="PTHR31376">
    <property type="entry name" value="OS09G0467300 PROTEIN-RELATED"/>
    <property type="match status" value="1"/>
</dbReference>
<keyword evidence="4 7" id="KW-0812">Transmembrane</keyword>
<feature type="transmembrane region" description="Helical" evidence="7">
    <location>
        <begin position="67"/>
        <end position="89"/>
    </location>
</feature>
<feature type="transmembrane region" description="Helical" evidence="7">
    <location>
        <begin position="339"/>
        <end position="357"/>
    </location>
</feature>
<gene>
    <name evidence="8" type="ORF">HPP92_020819</name>
</gene>
<keyword evidence="3 7" id="KW-0813">Transport</keyword>
<sequence>MAMEIERHGGGADEDFFPAVSNSPETKKSNVNRLLLLSLNVFLLVVGSTGSPLILRIYFIHGGNRKWFSAALQTAGFPILLVPLAISFLSRRRQGQGCRFSSSASAKLKVILITPRLFFYSSILGLITGTDNFFYSYGVSYLPVSTSSLIISTQLGFTAVFAFLIVGHKFTAESINAVIILTFGAVVLGVHANGDRPEGESKGKYYIGFVMTLVAALVYGIVLPLVELLYAKAKQEITYTVVMEIQLILGLFATLVCVAGMLLNNDFQAIGKEAKEFGLGKTKYYLVVVFTAVTTQIFFLGAVGTINYTSAMFGGIIMSLSITFTEVLAVFFFHEKFDGEKGVALALSLWGSASYFYGEYKTTQKSKTNAMEVRRLRSSVLVSSQAVDEDDG</sequence>
<dbReference type="Pfam" id="PF16913">
    <property type="entry name" value="PUNUT"/>
    <property type="match status" value="1"/>
</dbReference>
<reference evidence="8 9" key="1">
    <citation type="journal article" date="2020" name="Nat. Food">
        <title>A phased Vanilla planifolia genome enables genetic improvement of flavour and production.</title>
        <authorList>
            <person name="Hasing T."/>
            <person name="Tang H."/>
            <person name="Brym M."/>
            <person name="Khazi F."/>
            <person name="Huang T."/>
            <person name="Chambers A.H."/>
        </authorList>
    </citation>
    <scope>NUCLEOTIDE SEQUENCE [LARGE SCALE GENOMIC DNA]</scope>
    <source>
        <tissue evidence="8">Leaf</tissue>
    </source>
</reference>
<evidence type="ECO:0000313" key="8">
    <source>
        <dbReference type="EMBL" id="KAG0462343.1"/>
    </source>
</evidence>
<dbReference type="GO" id="GO:0005345">
    <property type="term" value="F:purine nucleobase transmembrane transporter activity"/>
    <property type="evidence" value="ECO:0007669"/>
    <property type="project" value="UniProtKB-UniRule"/>
</dbReference>
<feature type="transmembrane region" description="Helical" evidence="7">
    <location>
        <begin position="34"/>
        <end position="55"/>
    </location>
</feature>
<dbReference type="InterPro" id="IPR037185">
    <property type="entry name" value="EmrE-like"/>
</dbReference>
<dbReference type="InterPro" id="IPR030182">
    <property type="entry name" value="PUP_plant"/>
</dbReference>
<accession>A0A835Q0E1</accession>
<dbReference type="EMBL" id="JADCNM010000011">
    <property type="protein sequence ID" value="KAG0462343.1"/>
    <property type="molecule type" value="Genomic_DNA"/>
</dbReference>
<organism evidence="8 9">
    <name type="scientific">Vanilla planifolia</name>
    <name type="common">Vanilla</name>
    <dbReference type="NCBI Taxonomy" id="51239"/>
    <lineage>
        <taxon>Eukaryota</taxon>
        <taxon>Viridiplantae</taxon>
        <taxon>Streptophyta</taxon>
        <taxon>Embryophyta</taxon>
        <taxon>Tracheophyta</taxon>
        <taxon>Spermatophyta</taxon>
        <taxon>Magnoliopsida</taxon>
        <taxon>Liliopsida</taxon>
        <taxon>Asparagales</taxon>
        <taxon>Orchidaceae</taxon>
        <taxon>Vanilloideae</taxon>
        <taxon>Vanilleae</taxon>
        <taxon>Vanilla</taxon>
    </lineage>
</organism>
<evidence type="ECO:0000256" key="6">
    <source>
        <dbReference type="ARBA" id="ARBA00023136"/>
    </source>
</evidence>
<dbReference type="PANTHER" id="PTHR31376:SF105">
    <property type="entry name" value="PURINE PERMEASE-RELATED"/>
    <property type="match status" value="1"/>
</dbReference>
<comment type="caution">
    <text evidence="8">The sequence shown here is derived from an EMBL/GenBank/DDBJ whole genome shotgun (WGS) entry which is preliminary data.</text>
</comment>
<evidence type="ECO:0000256" key="2">
    <source>
        <dbReference type="ARBA" id="ARBA00006213"/>
    </source>
</evidence>
<dbReference type="SUPFAM" id="SSF103481">
    <property type="entry name" value="Multidrug resistance efflux transporter EmrE"/>
    <property type="match status" value="1"/>
</dbReference>
<keyword evidence="6 7" id="KW-0472">Membrane</keyword>
<feature type="transmembrane region" description="Helical" evidence="7">
    <location>
        <begin position="149"/>
        <end position="167"/>
    </location>
</feature>
<evidence type="ECO:0000256" key="5">
    <source>
        <dbReference type="ARBA" id="ARBA00022989"/>
    </source>
</evidence>
<protein>
    <recommendedName>
        <fullName evidence="7">Probable purine permease</fullName>
    </recommendedName>
</protein>
<feature type="transmembrane region" description="Helical" evidence="7">
    <location>
        <begin position="205"/>
        <end position="229"/>
    </location>
</feature>
<evidence type="ECO:0000256" key="7">
    <source>
        <dbReference type="RuleBase" id="RU368015"/>
    </source>
</evidence>
<feature type="transmembrane region" description="Helical" evidence="7">
    <location>
        <begin position="311"/>
        <end position="333"/>
    </location>
</feature>
<evidence type="ECO:0000256" key="4">
    <source>
        <dbReference type="ARBA" id="ARBA00022692"/>
    </source>
</evidence>
<comment type="similarity">
    <text evidence="2 7">Belongs to the purine permeases (TC 2.A.7.14) family.</text>
</comment>
<evidence type="ECO:0000256" key="3">
    <source>
        <dbReference type="ARBA" id="ARBA00022448"/>
    </source>
</evidence>
<comment type="subcellular location">
    <subcellularLocation>
        <location evidence="1 7">Membrane</location>
        <topology evidence="1 7">Multi-pass membrane protein</topology>
    </subcellularLocation>
</comment>
<feature type="transmembrane region" description="Helical" evidence="7">
    <location>
        <begin position="241"/>
        <end position="264"/>
    </location>
</feature>
<dbReference type="OrthoDB" id="1865379at2759"/>
<feature type="transmembrane region" description="Helical" evidence="7">
    <location>
        <begin position="110"/>
        <end position="129"/>
    </location>
</feature>
<keyword evidence="5 7" id="KW-1133">Transmembrane helix</keyword>
<feature type="transmembrane region" description="Helical" evidence="7">
    <location>
        <begin position="284"/>
        <end position="304"/>
    </location>
</feature>
<feature type="transmembrane region" description="Helical" evidence="7">
    <location>
        <begin position="174"/>
        <end position="193"/>
    </location>
</feature>
<proteinExistence type="inferred from homology"/>
<evidence type="ECO:0000256" key="1">
    <source>
        <dbReference type="ARBA" id="ARBA00004141"/>
    </source>
</evidence>